<gene>
    <name evidence="1" type="ORF">MLD38_012238</name>
</gene>
<comment type="caution">
    <text evidence="1">The sequence shown here is derived from an EMBL/GenBank/DDBJ whole genome shotgun (WGS) entry which is preliminary data.</text>
</comment>
<proteinExistence type="predicted"/>
<protein>
    <submittedName>
        <fullName evidence="1">Uncharacterized protein</fullName>
    </submittedName>
</protein>
<dbReference type="EMBL" id="CM042883">
    <property type="protein sequence ID" value="KAI4374223.1"/>
    <property type="molecule type" value="Genomic_DNA"/>
</dbReference>
<accession>A0ACB9R9W6</accession>
<name>A0ACB9R9W6_9MYRT</name>
<evidence type="ECO:0000313" key="1">
    <source>
        <dbReference type="EMBL" id="KAI4374223.1"/>
    </source>
</evidence>
<keyword evidence="2" id="KW-1185">Reference proteome</keyword>
<sequence length="116" mass="11947">MASLKLVCITMVVCMVVLASTAVDATISCNQVATSLAPCVPYARSGTGDVPGPCCDGIKKLNDAASTTPDRRAACGCMKTAASNLKDLNFDVVSTIPGKCGVNIPYKLSPSTDCDR</sequence>
<organism evidence="1 2">
    <name type="scientific">Melastoma candidum</name>
    <dbReference type="NCBI Taxonomy" id="119954"/>
    <lineage>
        <taxon>Eukaryota</taxon>
        <taxon>Viridiplantae</taxon>
        <taxon>Streptophyta</taxon>
        <taxon>Embryophyta</taxon>
        <taxon>Tracheophyta</taxon>
        <taxon>Spermatophyta</taxon>
        <taxon>Magnoliopsida</taxon>
        <taxon>eudicotyledons</taxon>
        <taxon>Gunneridae</taxon>
        <taxon>Pentapetalae</taxon>
        <taxon>rosids</taxon>
        <taxon>malvids</taxon>
        <taxon>Myrtales</taxon>
        <taxon>Melastomataceae</taxon>
        <taxon>Melastomatoideae</taxon>
        <taxon>Melastomateae</taxon>
        <taxon>Melastoma</taxon>
    </lineage>
</organism>
<dbReference type="Proteomes" id="UP001057402">
    <property type="component" value="Chromosome 4"/>
</dbReference>
<reference evidence="2" key="1">
    <citation type="journal article" date="2023" name="Front. Plant Sci.">
        <title>Chromosomal-level genome assembly of Melastoma candidum provides insights into trichome evolution.</title>
        <authorList>
            <person name="Zhong Y."/>
            <person name="Wu W."/>
            <person name="Sun C."/>
            <person name="Zou P."/>
            <person name="Liu Y."/>
            <person name="Dai S."/>
            <person name="Zhou R."/>
        </authorList>
    </citation>
    <scope>NUCLEOTIDE SEQUENCE [LARGE SCALE GENOMIC DNA]</scope>
</reference>
<evidence type="ECO:0000313" key="2">
    <source>
        <dbReference type="Proteomes" id="UP001057402"/>
    </source>
</evidence>